<dbReference type="PRINTS" id="PR00758">
    <property type="entry name" value="ARSENICPUMP"/>
</dbReference>
<evidence type="ECO:0000256" key="3">
    <source>
        <dbReference type="ARBA" id="ARBA00022448"/>
    </source>
</evidence>
<dbReference type="PANTHER" id="PTHR43302">
    <property type="entry name" value="TRANSPORTER ARSB-RELATED"/>
    <property type="match status" value="1"/>
</dbReference>
<evidence type="ECO:0000313" key="11">
    <source>
        <dbReference type="Proteomes" id="UP000543836"/>
    </source>
</evidence>
<evidence type="ECO:0000256" key="7">
    <source>
        <dbReference type="ARBA" id="ARBA00023136"/>
    </source>
</evidence>
<keyword evidence="7 8" id="KW-0472">Membrane</keyword>
<proteinExistence type="inferred from homology"/>
<feature type="transmembrane region" description="Helical" evidence="8">
    <location>
        <begin position="272"/>
        <end position="294"/>
    </location>
</feature>
<feature type="transmembrane region" description="Helical" evidence="8">
    <location>
        <begin position="396"/>
        <end position="417"/>
    </location>
</feature>
<dbReference type="InterPro" id="IPR004680">
    <property type="entry name" value="Cit_transptr-like_dom"/>
</dbReference>
<keyword evidence="4" id="KW-1003">Cell membrane</keyword>
<dbReference type="InterPro" id="IPR000802">
    <property type="entry name" value="Arsenical_pump_ArsB"/>
</dbReference>
<evidence type="ECO:0000256" key="2">
    <source>
        <dbReference type="ARBA" id="ARBA00009843"/>
    </source>
</evidence>
<keyword evidence="11" id="KW-1185">Reference proteome</keyword>
<feature type="transmembrane region" description="Helical" evidence="8">
    <location>
        <begin position="365"/>
        <end position="384"/>
    </location>
</feature>
<protein>
    <submittedName>
        <fullName evidence="10">Arsenical pump membrane protein</fullName>
    </submittedName>
</protein>
<dbReference type="GO" id="GO:0015105">
    <property type="term" value="F:arsenite transmembrane transporter activity"/>
    <property type="evidence" value="ECO:0007669"/>
    <property type="project" value="InterPro"/>
</dbReference>
<evidence type="ECO:0000256" key="8">
    <source>
        <dbReference type="SAM" id="Phobius"/>
    </source>
</evidence>
<dbReference type="RefSeq" id="WP_028755416.1">
    <property type="nucleotide sequence ID" value="NZ_JACIIG010000020.1"/>
</dbReference>
<feature type="transmembrane region" description="Helical" evidence="8">
    <location>
        <begin position="177"/>
        <end position="199"/>
    </location>
</feature>
<dbReference type="PANTHER" id="PTHR43302:SF5">
    <property type="entry name" value="TRANSPORTER ARSB-RELATED"/>
    <property type="match status" value="1"/>
</dbReference>
<feature type="transmembrane region" description="Helical" evidence="8">
    <location>
        <begin position="220"/>
        <end position="240"/>
    </location>
</feature>
<sequence length="419" mass="43576">MNAPFYTSAIAAATAAGVVTRPFRLPEAVWAVAGATLILILGIIPPDEVWSGITKGFDVYLFLIGMMLLSELARREGLFDWIAAIATSYANGSSRRLFVLVYVVGIIVTTLLSNDATAVVLTPAVYAACRAANVKDPLPYLLICAFIANAASFVLPISNPANLVIFAGGEMPPLSRWMGTFLVPSIASIAITFITLYWSQRRALAEDTIAQQVARPELTLSAKLAGGGLILTAILLIAVSAMHLDLGIPTFIAGAVTTLLVLAIVRQSPIGIIRGVSWSVLPLVAGLFVIVEAINHTGVTAMFANELSAISTQSEARAITIAGASVAFLSNLVNNLPAGLFAGSAVQAAHVSDRVAGAVLIGVDLGPNLSVTGSLATILWLSALRREGLSVSASSFLKVGVVVMIPALLASLAVLLIGH</sequence>
<accession>A0A7W6ZZU8</accession>
<gene>
    <name evidence="10" type="ORF">GGE60_005368</name>
</gene>
<feature type="transmembrane region" description="Helical" evidence="8">
    <location>
        <begin position="138"/>
        <end position="157"/>
    </location>
</feature>
<comment type="subcellular location">
    <subcellularLocation>
        <location evidence="1">Cell membrane</location>
        <topology evidence="1">Multi-pass membrane protein</topology>
    </subcellularLocation>
</comment>
<dbReference type="Pfam" id="PF03600">
    <property type="entry name" value="CitMHS"/>
    <property type="match status" value="1"/>
</dbReference>
<feature type="transmembrane region" description="Helical" evidence="8">
    <location>
        <begin position="99"/>
        <end position="126"/>
    </location>
</feature>
<dbReference type="GO" id="GO:0005886">
    <property type="term" value="C:plasma membrane"/>
    <property type="evidence" value="ECO:0007669"/>
    <property type="project" value="UniProtKB-SubCell"/>
</dbReference>
<reference evidence="10 11" key="1">
    <citation type="submission" date="2020-08" db="EMBL/GenBank/DDBJ databases">
        <title>Genomic Encyclopedia of Type Strains, Phase IV (KMG-V): Genome sequencing to study the core and pangenomes of soil and plant-associated prokaryotes.</title>
        <authorList>
            <person name="Whitman W."/>
        </authorList>
    </citation>
    <scope>NUCLEOTIDE SEQUENCE [LARGE SCALE GENOMIC DNA]</scope>
    <source>
        <strain evidence="10 11">SEMIA 492</strain>
    </source>
</reference>
<keyword evidence="3" id="KW-0813">Transport</keyword>
<dbReference type="CDD" id="cd01118">
    <property type="entry name" value="ArsB_permease"/>
    <property type="match status" value="1"/>
</dbReference>
<keyword evidence="5 8" id="KW-0812">Transmembrane</keyword>
<keyword evidence="6 8" id="KW-1133">Transmembrane helix</keyword>
<organism evidence="10 11">
    <name type="scientific">Rhizobium leucaenae</name>
    <dbReference type="NCBI Taxonomy" id="29450"/>
    <lineage>
        <taxon>Bacteria</taxon>
        <taxon>Pseudomonadati</taxon>
        <taxon>Pseudomonadota</taxon>
        <taxon>Alphaproteobacteria</taxon>
        <taxon>Hyphomicrobiales</taxon>
        <taxon>Rhizobiaceae</taxon>
        <taxon>Rhizobium/Agrobacterium group</taxon>
        <taxon>Rhizobium</taxon>
    </lineage>
</organism>
<feature type="domain" description="Citrate transporter-like" evidence="9">
    <location>
        <begin position="22"/>
        <end position="350"/>
    </location>
</feature>
<evidence type="ECO:0000256" key="4">
    <source>
        <dbReference type="ARBA" id="ARBA00022475"/>
    </source>
</evidence>
<dbReference type="EMBL" id="JACIIG010000020">
    <property type="protein sequence ID" value="MBB4571210.1"/>
    <property type="molecule type" value="Genomic_DNA"/>
</dbReference>
<feature type="transmembrane region" description="Helical" evidence="8">
    <location>
        <begin position="28"/>
        <end position="45"/>
    </location>
</feature>
<evidence type="ECO:0000259" key="9">
    <source>
        <dbReference type="Pfam" id="PF03600"/>
    </source>
</evidence>
<evidence type="ECO:0000256" key="6">
    <source>
        <dbReference type="ARBA" id="ARBA00022989"/>
    </source>
</evidence>
<evidence type="ECO:0000313" key="10">
    <source>
        <dbReference type="EMBL" id="MBB4571210.1"/>
    </source>
</evidence>
<comment type="similarity">
    <text evidence="2">Belongs to the CitM (TC 2.A.11) transporter family.</text>
</comment>
<name>A0A7W6ZZU8_9HYPH</name>
<evidence type="ECO:0000256" key="5">
    <source>
        <dbReference type="ARBA" id="ARBA00022692"/>
    </source>
</evidence>
<dbReference type="OrthoDB" id="9774335at2"/>
<feature type="transmembrane region" description="Helical" evidence="8">
    <location>
        <begin position="246"/>
        <end position="265"/>
    </location>
</feature>
<dbReference type="Proteomes" id="UP000543836">
    <property type="component" value="Unassembled WGS sequence"/>
</dbReference>
<dbReference type="AlphaFoldDB" id="A0A7W6ZZU8"/>
<evidence type="ECO:0000256" key="1">
    <source>
        <dbReference type="ARBA" id="ARBA00004651"/>
    </source>
</evidence>
<comment type="caution">
    <text evidence="10">The sequence shown here is derived from an EMBL/GenBank/DDBJ whole genome shotgun (WGS) entry which is preliminary data.</text>
</comment>